<name>A0A2I0R3M0_9FLAO</name>
<evidence type="ECO:0000256" key="6">
    <source>
        <dbReference type="SAM" id="Phobius"/>
    </source>
</evidence>
<accession>A0A2I0R3M0</accession>
<protein>
    <submittedName>
        <fullName evidence="9">Sodium:proton antiporter</fullName>
    </submittedName>
</protein>
<keyword evidence="4 6" id="KW-1133">Transmembrane helix</keyword>
<feature type="transmembrane region" description="Helical" evidence="6">
    <location>
        <begin position="295"/>
        <end position="313"/>
    </location>
</feature>
<sequence>MLKHIAFLLVFLIAFLNNSAFSQEVVFPEVMLKNVPTDVQVKAVESADFLILNGDTLVLEEAGENFKMKVKLADDDIHFTDPNIRFEKPLVIPGWLSLLPPLIAIVLALIFKEVLSSLFIGIFIGAATIGYYGGGISGIFAAFFTVLDHYILNALIDTGHISVILFSVLIGAIVAIISKNGGMQGVVNRLVKFATNRKSGMLTAYFLGLAIFFDDYANTLVVGNTMRPITDRLKISRQKLAYIVDSTAAPIAAVAFITTWIGAELTYISDGINKIQLQQGVVIDESAYGVFMNSLAYSFYPVFSLFFVFFMLYKQRDFGPMYKAEIKAIKEGVTADTVTNRELEEFEPVKNAKSRAYNAIIPVFIVITGTFLGLIVTGLSTSHAELLGAGIDLSNGTWAAIGTEGSDQVGFFRKLGIVIGNADSYLALLWSSMSGLAVAIIMTISQRIMSLREAMDTVVVGINTMMPAVVILILAWSLAGVTESLGTAEYLKAFFGNDFSHVWVIPALTFVLSAFIAFSTGSSWSTMALMYPLVIPLSFAVAAGDPNFSEMAIMYNTIASVLAGSVLGDHCSPISDTTILSSLATSCDHIEHVRTQMPYALTVGAVALLVGVIPAAFGVPSLVVFGVGILLLYLVVHFVGKKV</sequence>
<keyword evidence="3 6" id="KW-0812">Transmembrane</keyword>
<dbReference type="Pfam" id="PF03553">
    <property type="entry name" value="Na_H_antiporter"/>
    <property type="match status" value="2"/>
</dbReference>
<dbReference type="PANTHER" id="PTHR43478:SF1">
    <property type="entry name" value="NA+_H+ ANTIPORTER NHAC-LIKE C-TERMINAL DOMAIN-CONTAINING PROTEIN"/>
    <property type="match status" value="1"/>
</dbReference>
<feature type="transmembrane region" description="Helical" evidence="6">
    <location>
        <begin position="599"/>
        <end position="617"/>
    </location>
</feature>
<gene>
    <name evidence="9" type="ORF">CW751_06210</name>
</gene>
<evidence type="ECO:0000256" key="4">
    <source>
        <dbReference type="ARBA" id="ARBA00022989"/>
    </source>
</evidence>
<evidence type="ECO:0000313" key="9">
    <source>
        <dbReference type="EMBL" id="PKR81175.1"/>
    </source>
</evidence>
<evidence type="ECO:0000256" key="7">
    <source>
        <dbReference type="SAM" id="SignalP"/>
    </source>
</evidence>
<keyword evidence="5 6" id="KW-0472">Membrane</keyword>
<feature type="transmembrane region" description="Helical" evidence="6">
    <location>
        <begin position="118"/>
        <end position="144"/>
    </location>
</feature>
<keyword evidence="7" id="KW-0732">Signal</keyword>
<feature type="chain" id="PRO_5014152892" evidence="7">
    <location>
        <begin position="23"/>
        <end position="643"/>
    </location>
</feature>
<dbReference type="OrthoDB" id="9762978at2"/>
<comment type="caution">
    <text evidence="9">The sequence shown here is derived from an EMBL/GenBank/DDBJ whole genome shotgun (WGS) entry which is preliminary data.</text>
</comment>
<organism evidence="9 10">
    <name type="scientific">Brumimicrobium salinarum</name>
    <dbReference type="NCBI Taxonomy" id="2058658"/>
    <lineage>
        <taxon>Bacteria</taxon>
        <taxon>Pseudomonadati</taxon>
        <taxon>Bacteroidota</taxon>
        <taxon>Flavobacteriia</taxon>
        <taxon>Flavobacteriales</taxon>
        <taxon>Crocinitomicaceae</taxon>
        <taxon>Brumimicrobium</taxon>
    </lineage>
</organism>
<dbReference type="EMBL" id="PJNI01000005">
    <property type="protein sequence ID" value="PKR81175.1"/>
    <property type="molecule type" value="Genomic_DNA"/>
</dbReference>
<dbReference type="GO" id="GO:0005886">
    <property type="term" value="C:plasma membrane"/>
    <property type="evidence" value="ECO:0007669"/>
    <property type="project" value="UniProtKB-SubCell"/>
</dbReference>
<feature type="domain" description="Na+/H+ antiporter NhaC-like C-terminal" evidence="8">
    <location>
        <begin position="418"/>
        <end position="608"/>
    </location>
</feature>
<feature type="transmembrane region" description="Helical" evidence="6">
    <location>
        <begin position="425"/>
        <end position="445"/>
    </location>
</feature>
<feature type="transmembrane region" description="Helical" evidence="6">
    <location>
        <begin position="623"/>
        <end position="640"/>
    </location>
</feature>
<dbReference type="PANTHER" id="PTHR43478">
    <property type="entry name" value="NA+/H+ ANTIPORTER-RELATED"/>
    <property type="match status" value="1"/>
</dbReference>
<feature type="transmembrane region" description="Helical" evidence="6">
    <location>
        <begin position="457"/>
        <end position="479"/>
    </location>
</feature>
<keyword evidence="2" id="KW-1003">Cell membrane</keyword>
<evidence type="ECO:0000256" key="1">
    <source>
        <dbReference type="ARBA" id="ARBA00004651"/>
    </source>
</evidence>
<evidence type="ECO:0000256" key="3">
    <source>
        <dbReference type="ARBA" id="ARBA00022692"/>
    </source>
</evidence>
<dbReference type="InterPro" id="IPR018461">
    <property type="entry name" value="Na/H_Antiport_NhaC-like_C"/>
</dbReference>
<proteinExistence type="predicted"/>
<dbReference type="AlphaFoldDB" id="A0A2I0R3M0"/>
<comment type="subcellular location">
    <subcellularLocation>
        <location evidence="1">Cell membrane</location>
        <topology evidence="1">Multi-pass membrane protein</topology>
    </subcellularLocation>
</comment>
<feature type="transmembrane region" description="Helical" evidence="6">
    <location>
        <begin position="150"/>
        <end position="177"/>
    </location>
</feature>
<keyword evidence="10" id="KW-1185">Reference proteome</keyword>
<feature type="transmembrane region" description="Helical" evidence="6">
    <location>
        <begin position="359"/>
        <end position="379"/>
    </location>
</feature>
<evidence type="ECO:0000259" key="8">
    <source>
        <dbReference type="Pfam" id="PF03553"/>
    </source>
</evidence>
<feature type="signal peptide" evidence="7">
    <location>
        <begin position="1"/>
        <end position="22"/>
    </location>
</feature>
<reference evidence="9 10" key="1">
    <citation type="submission" date="2017-12" db="EMBL/GenBank/DDBJ databases">
        <title>The draft genome sequence of Brumimicrobium saltpan LHR20.</title>
        <authorList>
            <person name="Do Z.-J."/>
            <person name="Luo H.-R."/>
        </authorList>
    </citation>
    <scope>NUCLEOTIDE SEQUENCE [LARGE SCALE GENOMIC DNA]</scope>
    <source>
        <strain evidence="9 10">LHR20</strain>
    </source>
</reference>
<dbReference type="Proteomes" id="UP000236654">
    <property type="component" value="Unassembled WGS sequence"/>
</dbReference>
<feature type="transmembrane region" description="Helical" evidence="6">
    <location>
        <begin position="90"/>
        <end position="111"/>
    </location>
</feature>
<evidence type="ECO:0000313" key="10">
    <source>
        <dbReference type="Proteomes" id="UP000236654"/>
    </source>
</evidence>
<dbReference type="RefSeq" id="WP_101334135.1">
    <property type="nucleotide sequence ID" value="NZ_PJNI01000005.1"/>
</dbReference>
<feature type="domain" description="Na+/H+ antiporter NhaC-like C-terminal" evidence="8">
    <location>
        <begin position="262"/>
        <end position="381"/>
    </location>
</feature>
<feature type="transmembrane region" description="Helical" evidence="6">
    <location>
        <begin position="240"/>
        <end position="263"/>
    </location>
</feature>
<evidence type="ECO:0000256" key="2">
    <source>
        <dbReference type="ARBA" id="ARBA00022475"/>
    </source>
</evidence>
<evidence type="ECO:0000256" key="5">
    <source>
        <dbReference type="ARBA" id="ARBA00023136"/>
    </source>
</evidence>
<feature type="transmembrane region" description="Helical" evidence="6">
    <location>
        <begin position="499"/>
        <end position="518"/>
    </location>
</feature>